<proteinExistence type="predicted"/>
<evidence type="ECO:0000313" key="3">
    <source>
        <dbReference type="Proteomes" id="UP001163255"/>
    </source>
</evidence>
<evidence type="ECO:0000256" key="1">
    <source>
        <dbReference type="SAM" id="MobiDB-lite"/>
    </source>
</evidence>
<feature type="region of interest" description="Disordered" evidence="1">
    <location>
        <begin position="1"/>
        <end position="23"/>
    </location>
</feature>
<evidence type="ECO:0000313" key="2">
    <source>
        <dbReference type="EMBL" id="UYM16311.1"/>
    </source>
</evidence>
<dbReference type="EMBL" id="CP103300">
    <property type="protein sequence ID" value="UYM16311.1"/>
    <property type="molecule type" value="Genomic_DNA"/>
</dbReference>
<dbReference type="InterPro" id="IPR005368">
    <property type="entry name" value="UPF0175"/>
</dbReference>
<dbReference type="RefSeq" id="WP_262598610.1">
    <property type="nucleotide sequence ID" value="NZ_CP103300.1"/>
</dbReference>
<accession>A0ABY6GU49</accession>
<sequence>MKLPETNHTTLTDDGKQSTNDPKSTELFLQAVNLFTEGSIPITTAARLAQCSLEEFIKATAPCDIDIVDYPPEDLVEELRHLE</sequence>
<organism evidence="2 3">
    <name type="scientific">Endozoicomonas euniceicola</name>
    <dbReference type="NCBI Taxonomy" id="1234143"/>
    <lineage>
        <taxon>Bacteria</taxon>
        <taxon>Pseudomonadati</taxon>
        <taxon>Pseudomonadota</taxon>
        <taxon>Gammaproteobacteria</taxon>
        <taxon>Oceanospirillales</taxon>
        <taxon>Endozoicomonadaceae</taxon>
        <taxon>Endozoicomonas</taxon>
    </lineage>
</organism>
<gene>
    <name evidence="2" type="ORF">NX720_26545</name>
</gene>
<reference evidence="2" key="1">
    <citation type="submission" date="2022-10" db="EMBL/GenBank/DDBJ databases">
        <title>Completed Genome Sequence of two octocoral isolated bacterium, Endozoicomonas euniceicola EF212T and Endozoicomonas gorgoniicola PS125T.</title>
        <authorList>
            <person name="Chiou Y.-J."/>
            <person name="Chen Y.-H."/>
        </authorList>
    </citation>
    <scope>NUCLEOTIDE SEQUENCE</scope>
    <source>
        <strain evidence="2">EF212</strain>
    </source>
</reference>
<protein>
    <submittedName>
        <fullName evidence="2">UPF0175 family protein</fullName>
    </submittedName>
</protein>
<dbReference type="Proteomes" id="UP001163255">
    <property type="component" value="Chromosome"/>
</dbReference>
<name>A0ABY6GU49_9GAMM</name>
<keyword evidence="3" id="KW-1185">Reference proteome</keyword>
<feature type="compositionally biased region" description="Polar residues" evidence="1">
    <location>
        <begin position="1"/>
        <end position="10"/>
    </location>
</feature>
<dbReference type="Pfam" id="PF03683">
    <property type="entry name" value="UPF0175"/>
    <property type="match status" value="1"/>
</dbReference>